<reference evidence="1" key="2">
    <citation type="journal article" date="2015" name="Fish Shellfish Immunol.">
        <title>Early steps in the European eel (Anguilla anguilla)-Vibrio vulnificus interaction in the gills: Role of the RtxA13 toxin.</title>
        <authorList>
            <person name="Callol A."/>
            <person name="Pajuelo D."/>
            <person name="Ebbesson L."/>
            <person name="Teles M."/>
            <person name="MacKenzie S."/>
            <person name="Amaro C."/>
        </authorList>
    </citation>
    <scope>NUCLEOTIDE SEQUENCE</scope>
</reference>
<dbReference type="AlphaFoldDB" id="A0A0E9QM83"/>
<reference evidence="1" key="1">
    <citation type="submission" date="2014-11" db="EMBL/GenBank/DDBJ databases">
        <authorList>
            <person name="Amaro Gonzalez C."/>
        </authorList>
    </citation>
    <scope>NUCLEOTIDE SEQUENCE</scope>
</reference>
<organism evidence="1">
    <name type="scientific">Anguilla anguilla</name>
    <name type="common">European freshwater eel</name>
    <name type="synonym">Muraena anguilla</name>
    <dbReference type="NCBI Taxonomy" id="7936"/>
    <lineage>
        <taxon>Eukaryota</taxon>
        <taxon>Metazoa</taxon>
        <taxon>Chordata</taxon>
        <taxon>Craniata</taxon>
        <taxon>Vertebrata</taxon>
        <taxon>Euteleostomi</taxon>
        <taxon>Actinopterygii</taxon>
        <taxon>Neopterygii</taxon>
        <taxon>Teleostei</taxon>
        <taxon>Anguilliformes</taxon>
        <taxon>Anguillidae</taxon>
        <taxon>Anguilla</taxon>
    </lineage>
</organism>
<sequence length="28" mass="3557">MNLVMKLPFYFTILERHPWPVRAKCYFR</sequence>
<proteinExistence type="predicted"/>
<protein>
    <submittedName>
        <fullName evidence="1">Uncharacterized protein</fullName>
    </submittedName>
</protein>
<name>A0A0E9QM83_ANGAN</name>
<evidence type="ECO:0000313" key="1">
    <source>
        <dbReference type="EMBL" id="JAH18016.1"/>
    </source>
</evidence>
<accession>A0A0E9QM83</accession>
<dbReference type="EMBL" id="GBXM01090561">
    <property type="protein sequence ID" value="JAH18016.1"/>
    <property type="molecule type" value="Transcribed_RNA"/>
</dbReference>